<name>A0AAQ3X1M2_PASNO</name>
<gene>
    <name evidence="1" type="ORF">U9M48_028621</name>
</gene>
<keyword evidence="2" id="KW-1185">Reference proteome</keyword>
<protein>
    <recommendedName>
        <fullName evidence="3">Nuclease HARBI1</fullName>
    </recommendedName>
</protein>
<evidence type="ECO:0008006" key="3">
    <source>
        <dbReference type="Google" id="ProtNLM"/>
    </source>
</evidence>
<proteinExistence type="predicted"/>
<dbReference type="Proteomes" id="UP001341281">
    <property type="component" value="Chromosome 06"/>
</dbReference>
<sequence length="100" mass="11885">MDPLPNALASSVGEANKKYLRAWYPEDIRYIMETCIILHNMTIEDERNQEHVLGYDYEDSRLPQPVQRNHASIETIIELRRKMKDNEVHNRLQHDLMEHG</sequence>
<organism evidence="1 2">
    <name type="scientific">Paspalum notatum var. saurae</name>
    <dbReference type="NCBI Taxonomy" id="547442"/>
    <lineage>
        <taxon>Eukaryota</taxon>
        <taxon>Viridiplantae</taxon>
        <taxon>Streptophyta</taxon>
        <taxon>Embryophyta</taxon>
        <taxon>Tracheophyta</taxon>
        <taxon>Spermatophyta</taxon>
        <taxon>Magnoliopsida</taxon>
        <taxon>Liliopsida</taxon>
        <taxon>Poales</taxon>
        <taxon>Poaceae</taxon>
        <taxon>PACMAD clade</taxon>
        <taxon>Panicoideae</taxon>
        <taxon>Andropogonodae</taxon>
        <taxon>Paspaleae</taxon>
        <taxon>Paspalinae</taxon>
        <taxon>Paspalum</taxon>
    </lineage>
</organism>
<evidence type="ECO:0000313" key="1">
    <source>
        <dbReference type="EMBL" id="WVZ81221.1"/>
    </source>
</evidence>
<dbReference type="InterPro" id="IPR006912">
    <property type="entry name" value="Harbinger_derived_prot"/>
</dbReference>
<dbReference type="Pfam" id="PF04827">
    <property type="entry name" value="Plant_tran"/>
    <property type="match status" value="1"/>
</dbReference>
<evidence type="ECO:0000313" key="2">
    <source>
        <dbReference type="Proteomes" id="UP001341281"/>
    </source>
</evidence>
<accession>A0AAQ3X1M2</accession>
<reference evidence="1 2" key="1">
    <citation type="submission" date="2024-02" db="EMBL/GenBank/DDBJ databases">
        <title>High-quality chromosome-scale genome assembly of Pensacola bahiagrass (Paspalum notatum Flugge var. saurae).</title>
        <authorList>
            <person name="Vega J.M."/>
            <person name="Podio M."/>
            <person name="Orjuela J."/>
            <person name="Siena L.A."/>
            <person name="Pessino S.C."/>
            <person name="Combes M.C."/>
            <person name="Mariac C."/>
            <person name="Albertini E."/>
            <person name="Pupilli F."/>
            <person name="Ortiz J.P.A."/>
            <person name="Leblanc O."/>
        </authorList>
    </citation>
    <scope>NUCLEOTIDE SEQUENCE [LARGE SCALE GENOMIC DNA]</scope>
    <source>
        <strain evidence="1">R1</strain>
        <tissue evidence="1">Leaf</tissue>
    </source>
</reference>
<dbReference type="AlphaFoldDB" id="A0AAQ3X1M2"/>
<dbReference type="EMBL" id="CP144750">
    <property type="protein sequence ID" value="WVZ81221.1"/>
    <property type="molecule type" value="Genomic_DNA"/>
</dbReference>